<dbReference type="AlphaFoldDB" id="A0A7M4FKL1"/>
<dbReference type="Ensembl" id="ENSCPRT00005030461.1">
    <property type="protein sequence ID" value="ENSCPRP00005026063.1"/>
    <property type="gene ID" value="ENSCPRG00005018100.1"/>
</dbReference>
<dbReference type="InterPro" id="IPR008709">
    <property type="entry name" value="Neurochondrin"/>
</dbReference>
<evidence type="ECO:0000313" key="3">
    <source>
        <dbReference type="Ensembl" id="ENSCPRP00005026063.1"/>
    </source>
</evidence>
<dbReference type="GO" id="GO:0031175">
    <property type="term" value="P:neuron projection development"/>
    <property type="evidence" value="ECO:0007669"/>
    <property type="project" value="TreeGrafter"/>
</dbReference>
<gene>
    <name evidence="3" type="primary">NCDN</name>
</gene>
<reference evidence="3" key="2">
    <citation type="submission" date="2025-09" db="UniProtKB">
        <authorList>
            <consortium name="Ensembl"/>
        </authorList>
    </citation>
    <scope>IDENTIFICATION</scope>
</reference>
<dbReference type="GO" id="GO:0048168">
    <property type="term" value="P:regulation of neuronal synaptic plasticity"/>
    <property type="evidence" value="ECO:0007669"/>
    <property type="project" value="TreeGrafter"/>
</dbReference>
<name>A0A7M4FKL1_CROPO</name>
<accession>A0A7M4FKL1</accession>
<reference evidence="3" key="1">
    <citation type="submission" date="2025-08" db="UniProtKB">
        <authorList>
            <consortium name="Ensembl"/>
        </authorList>
    </citation>
    <scope>IDENTIFICATION</scope>
</reference>
<dbReference type="PANTHER" id="PTHR13109">
    <property type="entry name" value="NEUROCHONDRIN"/>
    <property type="match status" value="1"/>
</dbReference>
<dbReference type="Proteomes" id="UP000594220">
    <property type="component" value="Unplaced"/>
</dbReference>
<dbReference type="GO" id="GO:0030425">
    <property type="term" value="C:dendrite"/>
    <property type="evidence" value="ECO:0007669"/>
    <property type="project" value="TreeGrafter"/>
</dbReference>
<dbReference type="GeneTree" id="ENSGT00390000013601"/>
<evidence type="ECO:0000256" key="2">
    <source>
        <dbReference type="ARBA" id="ARBA00018324"/>
    </source>
</evidence>
<sequence>MASDSGALPSAGNAARNTTLERCLDVLRDAKNDSEQFAALLLVTKAVRAGEVDCKTRRRIFDAVGFTFPNRLLASREPPAGCPEHVFRALGLTLLTCFCTDPELASHSQILNKIPTFNDILASPCNLDDTFTSSMIDDVYQCLGAVLATARGPRELVSRGTVSALCQVYLNNSYGHDHALQLLQGLLATAEARCWQRATPDLMAVLCKLSDTFHRAEDMTKFQMCAVLPYFMPPPPLLTQHPQGSKCLHNLYRGLASILSSRLSQLQRDPALKLAACLSQAYGAEWIPAGNTGSKFLALLVNLACVEVRLCLEEPDPATVDGKEEVMTACYILIEMGILECMREEKPLLKEKQKVQLVGTMGEAFGAVIYYLRQVGWEKLGEPFVFASVRILGAWMAEETSSLKQEICDLLPFLVHYAKTLFREGDKAMCSPQQTAVPGVPGSPKDSALPTDALRRDGCFASLMDTLMKSLPFLLPQQGHLVLAANVATLGLMMARILASFPVLQETPSAPAFFEAAICFLSQAHAAQEDPISKSLAMAVVPDYEAAWADIRELWFLGMQAFANCIALFPWLPHMVLQSSWPQDLLELLGKVAPDSVDFELIAVFQGILLELARASQQGKEVIMSQQGKEWANLYGMAALEQCLCEL</sequence>
<dbReference type="Pfam" id="PF05536">
    <property type="entry name" value="Neurochondrin"/>
    <property type="match status" value="2"/>
</dbReference>
<evidence type="ECO:0000313" key="4">
    <source>
        <dbReference type="Proteomes" id="UP000594220"/>
    </source>
</evidence>
<dbReference type="PANTHER" id="PTHR13109:SF7">
    <property type="entry name" value="NEUROCHONDRIN"/>
    <property type="match status" value="1"/>
</dbReference>
<proteinExistence type="inferred from homology"/>
<protein>
    <recommendedName>
        <fullName evidence="2">Neurochondrin</fullName>
    </recommendedName>
</protein>
<organism evidence="3 4">
    <name type="scientific">Crocodylus porosus</name>
    <name type="common">Saltwater crocodile</name>
    <name type="synonym">Estuarine crocodile</name>
    <dbReference type="NCBI Taxonomy" id="8502"/>
    <lineage>
        <taxon>Eukaryota</taxon>
        <taxon>Metazoa</taxon>
        <taxon>Chordata</taxon>
        <taxon>Craniata</taxon>
        <taxon>Vertebrata</taxon>
        <taxon>Euteleostomi</taxon>
        <taxon>Archelosauria</taxon>
        <taxon>Archosauria</taxon>
        <taxon>Crocodylia</taxon>
        <taxon>Longirostres</taxon>
        <taxon>Crocodylidae</taxon>
        <taxon>Crocodylus</taxon>
    </lineage>
</organism>
<keyword evidence="4" id="KW-1185">Reference proteome</keyword>
<evidence type="ECO:0000256" key="1">
    <source>
        <dbReference type="ARBA" id="ARBA00006927"/>
    </source>
</evidence>
<comment type="similarity">
    <text evidence="1">Belongs to the neurochondrin family.</text>
</comment>